<keyword evidence="1" id="KW-1133">Transmembrane helix</keyword>
<dbReference type="Proteomes" id="UP000434850">
    <property type="component" value="Unassembled WGS sequence"/>
</dbReference>
<dbReference type="PANTHER" id="PTHR34220">
    <property type="entry name" value="SENSOR HISTIDINE KINASE YPDA"/>
    <property type="match status" value="1"/>
</dbReference>
<dbReference type="Pfam" id="PF06580">
    <property type="entry name" value="His_kinase"/>
    <property type="match status" value="1"/>
</dbReference>
<feature type="transmembrane region" description="Helical" evidence="1">
    <location>
        <begin position="114"/>
        <end position="137"/>
    </location>
</feature>
<dbReference type="Gene3D" id="3.30.565.10">
    <property type="entry name" value="Histidine kinase-like ATPase, C-terminal domain"/>
    <property type="match status" value="1"/>
</dbReference>
<sequence>MKKSWQIFWHFFFWISMISFFMFIAHNNSKIATVNLLVTFVGYGAINIGLFYLNYLAFIPKFLDKKNYGKYVLYVLLAVVVVGFFKYGVGWIFHEYILTGRNGKTINFASYYTSALFTSIIFILLSLLLHFTVDWFLNERIQRDLENQRLTAELALLKSQINPHFLFNSLNSIYSLAYQRADNTPDAILKLSEIMRYMLYECNDNKVDLAKEVQYLQNYIDLQKIRFGEKCYVNFDIDGIISKQQIVPLLLISFIENAFKHGVANDPASPILLKISVDEGSLHFYMHNKKHLLNRDAAGGIGLVNVKRRLKLLYPGQYHLNISDINDTYTCELSLVL</sequence>
<dbReference type="InterPro" id="IPR036890">
    <property type="entry name" value="HATPase_C_sf"/>
</dbReference>
<accession>A0A6I4IG04</accession>
<dbReference type="OrthoDB" id="9792992at2"/>
<protein>
    <recommendedName>
        <fullName evidence="2">Signal transduction histidine kinase internal region domain-containing protein</fullName>
    </recommendedName>
</protein>
<dbReference type="SUPFAM" id="SSF55874">
    <property type="entry name" value="ATPase domain of HSP90 chaperone/DNA topoisomerase II/histidine kinase"/>
    <property type="match status" value="1"/>
</dbReference>
<gene>
    <name evidence="3" type="ORF">GO816_15115</name>
</gene>
<comment type="caution">
    <text evidence="3">The sequence shown here is derived from an EMBL/GenBank/DDBJ whole genome shotgun (WGS) entry which is preliminary data.</text>
</comment>
<proteinExistence type="predicted"/>
<evidence type="ECO:0000313" key="3">
    <source>
        <dbReference type="EMBL" id="MVN92466.1"/>
    </source>
</evidence>
<organism evidence="3 4">
    <name type="scientific">Mucilaginibacter aquatilis</name>
    <dbReference type="NCBI Taxonomy" id="1517760"/>
    <lineage>
        <taxon>Bacteria</taxon>
        <taxon>Pseudomonadati</taxon>
        <taxon>Bacteroidota</taxon>
        <taxon>Sphingobacteriia</taxon>
        <taxon>Sphingobacteriales</taxon>
        <taxon>Sphingobacteriaceae</taxon>
        <taxon>Mucilaginibacter</taxon>
    </lineage>
</organism>
<feature type="domain" description="Signal transduction histidine kinase internal region" evidence="2">
    <location>
        <begin position="152"/>
        <end position="230"/>
    </location>
</feature>
<dbReference type="EMBL" id="WQLA01000006">
    <property type="protein sequence ID" value="MVN92466.1"/>
    <property type="molecule type" value="Genomic_DNA"/>
</dbReference>
<feature type="transmembrane region" description="Helical" evidence="1">
    <location>
        <begin position="7"/>
        <end position="25"/>
    </location>
</feature>
<dbReference type="RefSeq" id="WP_157542778.1">
    <property type="nucleotide sequence ID" value="NZ_WQLA01000006.1"/>
</dbReference>
<keyword evidence="1" id="KW-0472">Membrane</keyword>
<dbReference type="InterPro" id="IPR010559">
    <property type="entry name" value="Sig_transdc_His_kin_internal"/>
</dbReference>
<name>A0A6I4IG04_9SPHI</name>
<feature type="transmembrane region" description="Helical" evidence="1">
    <location>
        <begin position="37"/>
        <end position="59"/>
    </location>
</feature>
<keyword evidence="1" id="KW-0812">Transmembrane</keyword>
<dbReference type="GO" id="GO:0000155">
    <property type="term" value="F:phosphorelay sensor kinase activity"/>
    <property type="evidence" value="ECO:0007669"/>
    <property type="project" value="InterPro"/>
</dbReference>
<evidence type="ECO:0000313" key="4">
    <source>
        <dbReference type="Proteomes" id="UP000434850"/>
    </source>
</evidence>
<keyword evidence="4" id="KW-1185">Reference proteome</keyword>
<feature type="transmembrane region" description="Helical" evidence="1">
    <location>
        <begin position="71"/>
        <end position="94"/>
    </location>
</feature>
<dbReference type="InterPro" id="IPR050640">
    <property type="entry name" value="Bact_2-comp_sensor_kinase"/>
</dbReference>
<reference evidence="3 4" key="1">
    <citation type="submission" date="2019-12" db="EMBL/GenBank/DDBJ databases">
        <title>Mucilaginibacter sp. HME9299 genome sequencing and assembly.</title>
        <authorList>
            <person name="Kang H."/>
            <person name="Kim H."/>
            <person name="Joh K."/>
        </authorList>
    </citation>
    <scope>NUCLEOTIDE SEQUENCE [LARGE SCALE GENOMIC DNA]</scope>
    <source>
        <strain evidence="3 4">HME9299</strain>
    </source>
</reference>
<evidence type="ECO:0000256" key="1">
    <source>
        <dbReference type="SAM" id="Phobius"/>
    </source>
</evidence>
<evidence type="ECO:0000259" key="2">
    <source>
        <dbReference type="Pfam" id="PF06580"/>
    </source>
</evidence>
<dbReference type="PANTHER" id="PTHR34220:SF7">
    <property type="entry name" value="SENSOR HISTIDINE KINASE YPDA"/>
    <property type="match status" value="1"/>
</dbReference>
<dbReference type="AlphaFoldDB" id="A0A6I4IG04"/>
<dbReference type="GO" id="GO:0016020">
    <property type="term" value="C:membrane"/>
    <property type="evidence" value="ECO:0007669"/>
    <property type="project" value="InterPro"/>
</dbReference>